<dbReference type="PATRIC" id="fig|33888.3.peg.1857"/>
<feature type="transmembrane region" description="Helical" evidence="1">
    <location>
        <begin position="6"/>
        <end position="27"/>
    </location>
</feature>
<organism evidence="2 3">
    <name type="scientific">Rathayibacter tritici</name>
    <dbReference type="NCBI Taxonomy" id="33888"/>
    <lineage>
        <taxon>Bacteria</taxon>
        <taxon>Bacillati</taxon>
        <taxon>Actinomycetota</taxon>
        <taxon>Actinomycetes</taxon>
        <taxon>Micrococcales</taxon>
        <taxon>Microbacteriaceae</taxon>
        <taxon>Rathayibacter</taxon>
    </lineage>
</organism>
<dbReference type="KEGG" id="rtn:A6122_1687"/>
<dbReference type="OrthoDB" id="5197832at2"/>
<accession>A0A160KSU3</accession>
<dbReference type="AlphaFoldDB" id="A0A160KSU3"/>
<feature type="transmembrane region" description="Helical" evidence="1">
    <location>
        <begin position="39"/>
        <end position="58"/>
    </location>
</feature>
<keyword evidence="3" id="KW-1185">Reference proteome</keyword>
<evidence type="ECO:0008006" key="4">
    <source>
        <dbReference type="Google" id="ProtNLM"/>
    </source>
</evidence>
<keyword evidence="1" id="KW-0472">Membrane</keyword>
<gene>
    <name evidence="2" type="ORF">A6122_1687</name>
</gene>
<reference evidence="2 3" key="1">
    <citation type="submission" date="2016-05" db="EMBL/GenBank/DDBJ databases">
        <title>Complete genome sequence of Rathayibacter tritici NCPPB 1953.</title>
        <authorList>
            <person name="Park J."/>
            <person name="Lee H.-H."/>
            <person name="Lee S.-W."/>
            <person name="Seo Y.-S."/>
        </authorList>
    </citation>
    <scope>NUCLEOTIDE SEQUENCE [LARGE SCALE GENOMIC DNA]</scope>
    <source>
        <strain evidence="2 3">NCPPB 1953</strain>
    </source>
</reference>
<keyword evidence="1" id="KW-1133">Transmembrane helix</keyword>
<dbReference type="EMBL" id="CP015515">
    <property type="protein sequence ID" value="AND16820.1"/>
    <property type="molecule type" value="Genomic_DNA"/>
</dbReference>
<feature type="transmembrane region" description="Helical" evidence="1">
    <location>
        <begin position="96"/>
        <end position="114"/>
    </location>
</feature>
<dbReference type="RefSeq" id="WP_068253916.1">
    <property type="nucleotide sequence ID" value="NZ_CP015515.1"/>
</dbReference>
<feature type="transmembrane region" description="Helical" evidence="1">
    <location>
        <begin position="70"/>
        <end position="89"/>
    </location>
</feature>
<evidence type="ECO:0000256" key="1">
    <source>
        <dbReference type="SAM" id="Phobius"/>
    </source>
</evidence>
<dbReference type="STRING" id="33888.A6122_1687"/>
<evidence type="ECO:0000313" key="2">
    <source>
        <dbReference type="EMBL" id="AND16820.1"/>
    </source>
</evidence>
<proteinExistence type="predicted"/>
<name>A0A160KSU3_9MICO</name>
<dbReference type="Proteomes" id="UP000077071">
    <property type="component" value="Chromosome"/>
</dbReference>
<keyword evidence="1" id="KW-0812">Transmembrane</keyword>
<protein>
    <recommendedName>
        <fullName evidence="4">Integral membrane protein</fullName>
    </recommendedName>
</protein>
<evidence type="ECO:0000313" key="3">
    <source>
        <dbReference type="Proteomes" id="UP000077071"/>
    </source>
</evidence>
<sequence>MIEWFTTLQVGIAVMAGLLCLVLGLLARRPSDVSVGATAIVELLLIVQLAVALVSPLVGNRPSGSLPEYYIYLISALLLPLAAGFWALIERSRWSTVILGITCLSIAVMVYRMHQIWFFQSA</sequence>